<organism evidence="1">
    <name type="scientific">Rhizophagus irregularis (strain DAOM 181602 / DAOM 197198 / MUCL 43194)</name>
    <name type="common">Arbuscular mycorrhizal fungus</name>
    <name type="synonym">Glomus intraradices</name>
    <dbReference type="NCBI Taxonomy" id="747089"/>
    <lineage>
        <taxon>Eukaryota</taxon>
        <taxon>Fungi</taxon>
        <taxon>Fungi incertae sedis</taxon>
        <taxon>Mucoromycota</taxon>
        <taxon>Glomeromycotina</taxon>
        <taxon>Glomeromycetes</taxon>
        <taxon>Glomerales</taxon>
        <taxon>Glomeraceae</taxon>
        <taxon>Rhizophagus</taxon>
    </lineage>
</organism>
<gene>
    <name evidence="1" type="ORF">GLOINDRAFT_14412</name>
</gene>
<dbReference type="EMBL" id="KI301863">
    <property type="protein sequence ID" value="ERZ94637.1"/>
    <property type="molecule type" value="Genomic_DNA"/>
</dbReference>
<proteinExistence type="predicted"/>
<reference evidence="1" key="1">
    <citation type="submission" date="2013-07" db="EMBL/GenBank/DDBJ databases">
        <title>The genome of an arbuscular mycorrhizal fungus provides insights into the evolution of the oldest plant symbiosis.</title>
        <authorList>
            <consortium name="DOE Joint Genome Institute"/>
            <person name="Tisserant E."/>
            <person name="Malbreil M."/>
            <person name="Kuo A."/>
            <person name="Kohler A."/>
            <person name="Symeonidi A."/>
            <person name="Balestrini R."/>
            <person name="Charron P."/>
            <person name="Duensing N."/>
            <person name="Frei-dit-Frey N."/>
            <person name="Gianinazzi-Pearson V."/>
            <person name="Gilbert B."/>
            <person name="Handa Y."/>
            <person name="Hijri M."/>
            <person name="Kaul R."/>
            <person name="Kawaguchi M."/>
            <person name="Krajinski F."/>
            <person name="Lammers P."/>
            <person name="Lapierre D."/>
            <person name="Masclaux F.G."/>
            <person name="Murat C."/>
            <person name="Morin E."/>
            <person name="Ndikumana S."/>
            <person name="Pagni M."/>
            <person name="Petitpierre D."/>
            <person name="Requena N."/>
            <person name="Rosikiewicz P."/>
            <person name="Riley R."/>
            <person name="Saito K."/>
            <person name="San Clemente H."/>
            <person name="Shapiro H."/>
            <person name="van Tuinen D."/>
            <person name="Becard G."/>
            <person name="Bonfante P."/>
            <person name="Paszkowski U."/>
            <person name="Shachar-Hill Y."/>
            <person name="Young J.P."/>
            <person name="Sanders I.R."/>
            <person name="Henrissat B."/>
            <person name="Rensing S.A."/>
            <person name="Grigoriev I.V."/>
            <person name="Corradi N."/>
            <person name="Roux C."/>
            <person name="Martin F."/>
        </authorList>
    </citation>
    <scope>NUCLEOTIDE SEQUENCE</scope>
    <source>
        <strain evidence="1">DAOM 197198</strain>
    </source>
</reference>
<sequence>MKGFRMDILPYIKEYIMKKKRVKYLAIMNTFIKDSATVNIKSEDLFSLKNEVKEFECIILKTPNSIV</sequence>
<accession>U9SKW5</accession>
<dbReference type="AlphaFoldDB" id="U9SKW5"/>
<evidence type="ECO:0000313" key="1">
    <source>
        <dbReference type="EMBL" id="ERZ94637.1"/>
    </source>
</evidence>
<name>U9SKW5_RHIID</name>
<protein>
    <submittedName>
        <fullName evidence="1">Uncharacterized protein</fullName>
    </submittedName>
</protein>
<dbReference type="HOGENOM" id="CLU_2813735_0_0_1"/>